<keyword evidence="2" id="KW-1185">Reference proteome</keyword>
<sequence length="1427" mass="157866">MNSINQTAPCVLADRQLGPQVSVRCRSFDFTVTFEESILSVLPSVLFISSATFRIALLYRQKPKVGARLSQRLKLSLAGVFGLLQLSLLVIYARPQYPDHQPWGIAALALAVADSIFVALLSYLEHERAISPSGILLSYLLLSTLLDAARLLKGLFFSLNQGQKTEHFLDSQDAARSPEETKGLFSNGLFLWTNSLLRRGFKKVLCLSDLYNVPGECIGVELDQRFEEAFEKSQAKNYRLVKAALRVFMFTLLRPAMPRIFLLAFTLLQPILMLELLRWLEQASHRDMNIGYGLLGANAIGYVGLAIATGAYWRLQLRFITTLRGTLLSAIHRKALQLSDVEAKKATVALMSTDVEMACTGLEQLHEVYFSLLQIGIATWLLERQVGAACVSPAIVATTCAIATYKLSQHVGQSQKAWLMSVQKRLNATTSVLSDMKTVKLSGFARSLSDRLSDLRDTELQSASKYRRILVWVMGLAYAPSAISPVVTLTIYAAIQSNAWTSSSASHIYTAISLLGLIASPLVAVFQLVPMVVAALSCLDRIEDFLAGPAHADYRIPPHATGTLIDSEKEAMESISPSCPSSDQEPGHRSRFALTIHNASFSYPGSSSVVLQSITVNIPLSQLTLILGPVGSGKSALLRAMLGEMDLLTGSVEKKVRSPAYCHQSPWLLNSSIRENIVGPDQDLDTELYRKALWACELDHDLREIIEGDHTKVGSSGVTLSGGQKQRIVNNCPCHGSAMARAVYARKELFFLDDSFSALDPRMEGKVARRLLGPKGMMRENGQTVVAASKGEWLLPYADLVILLDMNGRIRAQGSPEELTSHFTIPSKGNDMEDDEIYISHQEPLSVPNTSSDKKVQQTEPRDHRLEHRNVPVYRSYFRSMGFWRGMVLCALLILQTVFSRFPTVWLQWWLDKDPSSMGPSYATYIGVYSLFQAASMIFTLLAAFQQLRIVMPQTSRYFHSRLLTATMGMPMPAFSKIDTGSIINKFSQDLQLIDWNLPVTFLNASEGALVTLAQVIIIASSFPYIFIAFPVLFAVVLAIQRFYLHTSKQVRAMDIEAKSPLLDHFLETINGLHTVRAFGWQHHIRKRHDALLNASQRPYYQRIMVQRWLNLVLDMLAAGVAILVVGQAIRLQTRSTLVGLALVNVISLNETLQLLILQWAVMEISLGSITRLEEFTVQARTDRLLEQQSNFSVQAIGDDGPDVLKNICLSIPAGFEVGVCGRTGSGKSTLISALFQMIDLTSGCIVIDGVDIAELDLESVRSHLIGISQHSYIMPGISVRDNLQLWCVNPSEDSQLIAALQKVNLWGLVSERGGLSAILDNETMSAGQSQLFTCARALLQSGSVVVLDEPASSLTAETADSIQRVILEEFKERTVIAVMHQIERLLDFDMVVVMEDGRVVEMGQPRELQDGNGLFRGLLDASQSNR</sequence>
<dbReference type="Proteomes" id="UP000249057">
    <property type="component" value="Unassembled WGS sequence"/>
</dbReference>
<dbReference type="EMBL" id="KZ825339">
    <property type="protein sequence ID" value="RAH46140.1"/>
    <property type="molecule type" value="Genomic_DNA"/>
</dbReference>
<gene>
    <name evidence="1" type="ORF">BO95DRAFT_481786</name>
</gene>
<name>A0ACD1GA21_9EURO</name>
<evidence type="ECO:0000313" key="2">
    <source>
        <dbReference type="Proteomes" id="UP000249057"/>
    </source>
</evidence>
<evidence type="ECO:0000313" key="1">
    <source>
        <dbReference type="EMBL" id="RAH46140.1"/>
    </source>
</evidence>
<organism evidence="1 2">
    <name type="scientific">Aspergillus brunneoviolaceus CBS 621.78</name>
    <dbReference type="NCBI Taxonomy" id="1450534"/>
    <lineage>
        <taxon>Eukaryota</taxon>
        <taxon>Fungi</taxon>
        <taxon>Dikarya</taxon>
        <taxon>Ascomycota</taxon>
        <taxon>Pezizomycotina</taxon>
        <taxon>Eurotiomycetes</taxon>
        <taxon>Eurotiomycetidae</taxon>
        <taxon>Eurotiales</taxon>
        <taxon>Aspergillaceae</taxon>
        <taxon>Aspergillus</taxon>
        <taxon>Aspergillus subgen. Circumdati</taxon>
    </lineage>
</organism>
<keyword evidence="1" id="KW-0378">Hydrolase</keyword>
<protein>
    <submittedName>
        <fullName evidence="1">P-loop containing nucleoside triphosphate hydrolase protein</fullName>
    </submittedName>
</protein>
<proteinExistence type="predicted"/>
<reference evidence="1" key="1">
    <citation type="submission" date="2018-02" db="EMBL/GenBank/DDBJ databases">
        <title>The genomes of Aspergillus section Nigri reveals drivers in fungal speciation.</title>
        <authorList>
            <consortium name="DOE Joint Genome Institute"/>
            <person name="Vesth T.C."/>
            <person name="Nybo J."/>
            <person name="Theobald S."/>
            <person name="Brandl J."/>
            <person name="Frisvad J.C."/>
            <person name="Nielsen K.F."/>
            <person name="Lyhne E.K."/>
            <person name="Kogle M.E."/>
            <person name="Kuo A."/>
            <person name="Riley R."/>
            <person name="Clum A."/>
            <person name="Nolan M."/>
            <person name="Lipzen A."/>
            <person name="Salamov A."/>
            <person name="Henrissat B."/>
            <person name="Wiebenga A."/>
            <person name="De vries R.P."/>
            <person name="Grigoriev I.V."/>
            <person name="Mortensen U.H."/>
            <person name="Andersen M.R."/>
            <person name="Baker S.E."/>
        </authorList>
    </citation>
    <scope>NUCLEOTIDE SEQUENCE</scope>
    <source>
        <strain evidence="1">CBS 621.78</strain>
    </source>
</reference>
<accession>A0ACD1GA21</accession>